<dbReference type="SUPFAM" id="SSF48179">
    <property type="entry name" value="6-phosphogluconate dehydrogenase C-terminal domain-like"/>
    <property type="match status" value="1"/>
</dbReference>
<dbReference type="Proteomes" id="UP000035763">
    <property type="component" value="Unassembled WGS sequence"/>
</dbReference>
<gene>
    <name evidence="3" type="ORF">BN11_1010005</name>
</gene>
<dbReference type="InterPro" id="IPR008927">
    <property type="entry name" value="6-PGluconate_DH-like_C_sf"/>
</dbReference>
<evidence type="ECO:0000313" key="3">
    <source>
        <dbReference type="EMBL" id="CCH71648.1"/>
    </source>
</evidence>
<reference evidence="3 4" key="1">
    <citation type="journal article" date="2013" name="ISME J.">
        <title>A metabolic model for members of the genus Tetrasphaera involved in enhanced biological phosphorus removal.</title>
        <authorList>
            <person name="Kristiansen R."/>
            <person name="Nguyen H.T.T."/>
            <person name="Saunders A.M."/>
            <person name="Nielsen J.L."/>
            <person name="Wimmer R."/>
            <person name="Le V.Q."/>
            <person name="McIlroy S.J."/>
            <person name="Petrovski S."/>
            <person name="Seviour R.J."/>
            <person name="Calteau A."/>
            <person name="Nielsen K.L."/>
            <person name="Nielsen P.H."/>
        </authorList>
    </citation>
    <scope>NUCLEOTIDE SEQUENCE [LARGE SCALE GENOMIC DNA]</scope>
    <source>
        <strain evidence="3 4">Ben110</strain>
    </source>
</reference>
<feature type="domain" description="3-hydroxyacyl-CoA dehydrogenase C-terminal" evidence="2">
    <location>
        <begin position="62"/>
        <end position="126"/>
    </location>
</feature>
<proteinExistence type="predicted"/>
<sequence>MGYVPNTPEAVVAFLATASIGATWASCASDFGARAVIDRFAQIEPVVLFVAGGYAYGAKNTGHIVNRLQAALWREAYHLVDIGAVSVADLDLAIANGPGLRWALAGPFATQHLSGGGQGIGHILEHLGPPMVQW</sequence>
<accession>W6JS19</accession>
<dbReference type="GO" id="GO:0016616">
    <property type="term" value="F:oxidoreductase activity, acting on the CH-OH group of donors, NAD or NADP as acceptor"/>
    <property type="evidence" value="ECO:0007669"/>
    <property type="project" value="InterPro"/>
</dbReference>
<dbReference type="SUPFAM" id="SSF56801">
    <property type="entry name" value="Acetyl-CoA synthetase-like"/>
    <property type="match status" value="1"/>
</dbReference>
<dbReference type="PANTHER" id="PTHR42921:SF1">
    <property type="entry name" value="ACETOACETYL-COA SYNTHETASE"/>
    <property type="match status" value="1"/>
</dbReference>
<dbReference type="Pfam" id="PF00725">
    <property type="entry name" value="3HCDH"/>
    <property type="match status" value="1"/>
</dbReference>
<dbReference type="STRING" id="1193182.BN11_1010005"/>
<organism evidence="3 4">
    <name type="scientific">Nostocoides australiense Ben110</name>
    <dbReference type="NCBI Taxonomy" id="1193182"/>
    <lineage>
        <taxon>Bacteria</taxon>
        <taxon>Bacillati</taxon>
        <taxon>Actinomycetota</taxon>
        <taxon>Actinomycetes</taxon>
        <taxon>Micrococcales</taxon>
        <taxon>Intrasporangiaceae</taxon>
        <taxon>Nostocoides</taxon>
    </lineage>
</organism>
<evidence type="ECO:0000256" key="1">
    <source>
        <dbReference type="ARBA" id="ARBA00005086"/>
    </source>
</evidence>
<comment type="pathway">
    <text evidence="1">Lipid metabolism; butanoate metabolism.</text>
</comment>
<evidence type="ECO:0000313" key="4">
    <source>
        <dbReference type="Proteomes" id="UP000035763"/>
    </source>
</evidence>
<dbReference type="AlphaFoldDB" id="W6JS19"/>
<dbReference type="PANTHER" id="PTHR42921">
    <property type="entry name" value="ACETOACETYL-COA SYNTHETASE"/>
    <property type="match status" value="1"/>
</dbReference>
<dbReference type="GO" id="GO:0006631">
    <property type="term" value="P:fatty acid metabolic process"/>
    <property type="evidence" value="ECO:0007669"/>
    <property type="project" value="InterPro"/>
</dbReference>
<name>W6JS19_9MICO</name>
<protein>
    <recommendedName>
        <fullName evidence="2">3-hydroxyacyl-CoA dehydrogenase C-terminal domain-containing protein</fullName>
    </recommendedName>
</protein>
<dbReference type="EMBL" id="CAJA01000004">
    <property type="protein sequence ID" value="CCH71648.1"/>
    <property type="molecule type" value="Genomic_DNA"/>
</dbReference>
<keyword evidence="4" id="KW-1185">Reference proteome</keyword>
<dbReference type="Gene3D" id="1.10.1040.10">
    <property type="entry name" value="N-(1-d-carboxylethyl)-l-norvaline Dehydrogenase, domain 2"/>
    <property type="match status" value="1"/>
</dbReference>
<evidence type="ECO:0000259" key="2">
    <source>
        <dbReference type="Pfam" id="PF00725"/>
    </source>
</evidence>
<dbReference type="InterPro" id="IPR006108">
    <property type="entry name" value="3HC_DH_C"/>
</dbReference>
<comment type="caution">
    <text evidence="3">The sequence shown here is derived from an EMBL/GenBank/DDBJ whole genome shotgun (WGS) entry which is preliminary data.</text>
</comment>
<dbReference type="GO" id="GO:0030729">
    <property type="term" value="F:acetoacetate-CoA ligase activity"/>
    <property type="evidence" value="ECO:0007669"/>
    <property type="project" value="TreeGrafter"/>
</dbReference>
<dbReference type="InterPro" id="IPR013328">
    <property type="entry name" value="6PGD_dom2"/>
</dbReference>